<dbReference type="SUPFAM" id="SSF90112">
    <property type="entry name" value="Neurotransmitter-gated ion-channel transmembrane pore"/>
    <property type="match status" value="1"/>
</dbReference>
<keyword evidence="6" id="KW-0732">Signal</keyword>
<evidence type="ECO:0000313" key="15">
    <source>
        <dbReference type="WBParaSite" id="sdigi.contig32.g2348.t1"/>
    </source>
</evidence>
<dbReference type="InterPro" id="IPR006202">
    <property type="entry name" value="Neur_chan_lig-bd"/>
</dbReference>
<keyword evidence="3 11" id="KW-0813">Transport</keyword>
<dbReference type="PROSITE" id="PS00236">
    <property type="entry name" value="NEUROTR_ION_CHANNEL"/>
    <property type="match status" value="1"/>
</dbReference>
<comment type="caution">
    <text evidence="11">Lacks conserved residue(s) required for the propagation of feature annotation.</text>
</comment>
<comment type="similarity">
    <text evidence="11">Belongs to the ligand-gated ion channel (TC 1.A.9) family.</text>
</comment>
<proteinExistence type="inferred from homology"/>
<dbReference type="InterPro" id="IPR018000">
    <property type="entry name" value="Neurotransmitter_ion_chnl_CS"/>
</dbReference>
<accession>A0A915PX03</accession>
<dbReference type="Gene3D" id="2.70.170.10">
    <property type="entry name" value="Neurotransmitter-gated ion-channel ligand-binding domain"/>
    <property type="match status" value="1"/>
</dbReference>
<dbReference type="PANTHER" id="PTHR18945">
    <property type="entry name" value="NEUROTRANSMITTER GATED ION CHANNEL"/>
    <property type="match status" value="1"/>
</dbReference>
<evidence type="ECO:0000256" key="5">
    <source>
        <dbReference type="ARBA" id="ARBA00022692"/>
    </source>
</evidence>
<feature type="domain" description="Neurotransmitter-gated ion-channel transmembrane" evidence="13">
    <location>
        <begin position="240"/>
        <end position="303"/>
    </location>
</feature>
<evidence type="ECO:0000259" key="13">
    <source>
        <dbReference type="Pfam" id="PF02932"/>
    </source>
</evidence>
<evidence type="ECO:0000256" key="8">
    <source>
        <dbReference type="ARBA" id="ARBA00023065"/>
    </source>
</evidence>
<reference evidence="15" key="1">
    <citation type="submission" date="2022-11" db="UniProtKB">
        <authorList>
            <consortium name="WormBaseParasite"/>
        </authorList>
    </citation>
    <scope>IDENTIFICATION</scope>
</reference>
<keyword evidence="9 11" id="KW-0472">Membrane</keyword>
<keyword evidence="7 11" id="KW-1133">Transmembrane helix</keyword>
<dbReference type="InterPro" id="IPR036719">
    <property type="entry name" value="Neuro-gated_channel_TM_sf"/>
</dbReference>
<evidence type="ECO:0000256" key="1">
    <source>
        <dbReference type="ARBA" id="ARBA00004141"/>
    </source>
</evidence>
<evidence type="ECO:0000256" key="4">
    <source>
        <dbReference type="ARBA" id="ARBA00022475"/>
    </source>
</evidence>
<dbReference type="GO" id="GO:0004888">
    <property type="term" value="F:transmembrane signaling receptor activity"/>
    <property type="evidence" value="ECO:0007669"/>
    <property type="project" value="InterPro"/>
</dbReference>
<evidence type="ECO:0000256" key="7">
    <source>
        <dbReference type="ARBA" id="ARBA00022989"/>
    </source>
</evidence>
<dbReference type="Pfam" id="PF02931">
    <property type="entry name" value="Neur_chan_LBD"/>
    <property type="match status" value="1"/>
</dbReference>
<dbReference type="Proteomes" id="UP000887581">
    <property type="component" value="Unplaced"/>
</dbReference>
<dbReference type="CDD" id="cd19049">
    <property type="entry name" value="LGIC_TM_anion"/>
    <property type="match status" value="1"/>
</dbReference>
<dbReference type="InterPro" id="IPR038050">
    <property type="entry name" value="Neuro_actylchol_rec"/>
</dbReference>
<dbReference type="InterPro" id="IPR006028">
    <property type="entry name" value="GABAA/Glycine_rcpt"/>
</dbReference>
<evidence type="ECO:0000256" key="11">
    <source>
        <dbReference type="RuleBase" id="RU000687"/>
    </source>
</evidence>
<keyword evidence="4" id="KW-1003">Cell membrane</keyword>
<evidence type="ECO:0000259" key="12">
    <source>
        <dbReference type="Pfam" id="PF02931"/>
    </source>
</evidence>
<dbReference type="WBParaSite" id="sdigi.contig32.g2348.t1">
    <property type="protein sequence ID" value="sdigi.contig32.g2348.t1"/>
    <property type="gene ID" value="sdigi.contig32.g2348"/>
</dbReference>
<evidence type="ECO:0000256" key="2">
    <source>
        <dbReference type="ARBA" id="ARBA00004236"/>
    </source>
</evidence>
<dbReference type="InterPro" id="IPR006029">
    <property type="entry name" value="Neurotrans-gated_channel_TM"/>
</dbReference>
<dbReference type="Gene3D" id="1.20.58.390">
    <property type="entry name" value="Neurotransmitter-gated ion-channel transmembrane domain"/>
    <property type="match status" value="1"/>
</dbReference>
<evidence type="ECO:0000256" key="3">
    <source>
        <dbReference type="ARBA" id="ARBA00022448"/>
    </source>
</evidence>
<dbReference type="SUPFAM" id="SSF63712">
    <property type="entry name" value="Nicotinic receptor ligand binding domain-like"/>
    <property type="match status" value="1"/>
</dbReference>
<dbReference type="AlphaFoldDB" id="A0A915PX03"/>
<dbReference type="PRINTS" id="PR00252">
    <property type="entry name" value="NRIONCHANNEL"/>
</dbReference>
<name>A0A915PX03_9BILA</name>
<evidence type="ECO:0000256" key="10">
    <source>
        <dbReference type="ARBA" id="ARBA00023303"/>
    </source>
</evidence>
<dbReference type="GO" id="GO:0005230">
    <property type="term" value="F:extracellular ligand-gated monoatomic ion channel activity"/>
    <property type="evidence" value="ECO:0007669"/>
    <property type="project" value="InterPro"/>
</dbReference>
<keyword evidence="14" id="KW-1185">Reference proteome</keyword>
<comment type="subcellular location">
    <subcellularLocation>
        <location evidence="2">Cell membrane</location>
    </subcellularLocation>
    <subcellularLocation>
        <location evidence="1">Membrane</location>
        <topology evidence="1">Multi-pass membrane protein</topology>
    </subcellularLocation>
</comment>
<feature type="domain" description="Neurotransmitter-gated ion-channel ligand-binding" evidence="12">
    <location>
        <begin position="17"/>
        <end position="232"/>
    </location>
</feature>
<keyword evidence="8 11" id="KW-0406">Ion transport</keyword>
<feature type="transmembrane region" description="Helical" evidence="11">
    <location>
        <begin position="263"/>
        <end position="283"/>
    </location>
</feature>
<sequence>MQEHSFSYNTSLIHNITRVLDTILLNQDRHFRPFNGDPHTPLQVEIDISVRSIGPISEQQMEFSLDCYFRQKWLDHRLAFDMFGNREHLPIASKMLKDIWTPDTYKFYKKYIRNGRNSYLHTLTVPNVLFRVRYDGQVHVSQRLTIRSRCKMFFKKFPMDSQACPIEIGSLGYFTKDIVYVWKDVELDSKMSNMLAQYQLLHVIKTSNNFTDLHDRNLKVSVLKVYFKLQRQQGFYILQIYTPCTLIVVMSWVSFWINKESSPARVSLGIMTILSVSTLGFGYRSDLPKVSHSTALDIYIMFVLNHYKQN</sequence>
<protein>
    <submittedName>
        <fullName evidence="15">Uncharacterized protein</fullName>
    </submittedName>
</protein>
<dbReference type="InterPro" id="IPR006201">
    <property type="entry name" value="Neur_channel"/>
</dbReference>
<dbReference type="PRINTS" id="PR00253">
    <property type="entry name" value="GABAARECEPTR"/>
</dbReference>
<evidence type="ECO:0000256" key="9">
    <source>
        <dbReference type="ARBA" id="ARBA00023136"/>
    </source>
</evidence>
<dbReference type="InterPro" id="IPR036734">
    <property type="entry name" value="Neur_chan_lig-bd_sf"/>
</dbReference>
<dbReference type="Pfam" id="PF02932">
    <property type="entry name" value="Neur_chan_memb"/>
    <property type="match status" value="1"/>
</dbReference>
<feature type="transmembrane region" description="Helical" evidence="11">
    <location>
        <begin position="234"/>
        <end position="257"/>
    </location>
</feature>
<evidence type="ECO:0000256" key="6">
    <source>
        <dbReference type="ARBA" id="ARBA00022729"/>
    </source>
</evidence>
<dbReference type="GO" id="GO:0005886">
    <property type="term" value="C:plasma membrane"/>
    <property type="evidence" value="ECO:0007669"/>
    <property type="project" value="UniProtKB-SubCell"/>
</dbReference>
<evidence type="ECO:0000313" key="14">
    <source>
        <dbReference type="Proteomes" id="UP000887581"/>
    </source>
</evidence>
<keyword evidence="10 11" id="KW-0407">Ion channel</keyword>
<organism evidence="14 15">
    <name type="scientific">Setaria digitata</name>
    <dbReference type="NCBI Taxonomy" id="48799"/>
    <lineage>
        <taxon>Eukaryota</taxon>
        <taxon>Metazoa</taxon>
        <taxon>Ecdysozoa</taxon>
        <taxon>Nematoda</taxon>
        <taxon>Chromadorea</taxon>
        <taxon>Rhabditida</taxon>
        <taxon>Spirurina</taxon>
        <taxon>Spiruromorpha</taxon>
        <taxon>Filarioidea</taxon>
        <taxon>Setariidae</taxon>
        <taxon>Setaria</taxon>
    </lineage>
</organism>
<keyword evidence="5 11" id="KW-0812">Transmembrane</keyword>